<comment type="caution">
    <text evidence="5">The sequence shown here is derived from an EMBL/GenBank/DDBJ whole genome shotgun (WGS) entry which is preliminary data.</text>
</comment>
<evidence type="ECO:0000313" key="5">
    <source>
        <dbReference type="EMBL" id="MEX5721711.1"/>
    </source>
</evidence>
<keyword evidence="2" id="KW-0378">Hydrolase</keyword>
<dbReference type="PANTHER" id="PTHR11717">
    <property type="entry name" value="LOW MOLECULAR WEIGHT PROTEIN TYROSINE PHOSPHATASE"/>
    <property type="match status" value="1"/>
</dbReference>
<evidence type="ECO:0000256" key="1">
    <source>
        <dbReference type="ARBA" id="ARBA00011063"/>
    </source>
</evidence>
<dbReference type="Gene3D" id="3.40.50.2300">
    <property type="match status" value="1"/>
</dbReference>
<dbReference type="EMBL" id="JBFNXQ010000157">
    <property type="protein sequence ID" value="MEX5721711.1"/>
    <property type="molecule type" value="Genomic_DNA"/>
</dbReference>
<dbReference type="SUPFAM" id="SSF52788">
    <property type="entry name" value="Phosphotyrosine protein phosphatases I"/>
    <property type="match status" value="1"/>
</dbReference>
<sequence length="206" mass="21451">MTVSGEPTPATAFRLLFVCTGNICRSAAAERLARRRLAELLLGSAAPVQVHSAGTRAVVGAAIHPDSAAAVRALGGDVDGFAARRLRRPMVTEADLVLTMTREHRQAVLGLEPRALSRTFTLREAADLARLVGELPGTAGTPAGDPRSLVGRMAAARRLRASGAGDDVDDPIAGPPEAHARAVASIAECLGPVLEHVLRPSSRQHG</sequence>
<evidence type="ECO:0000313" key="6">
    <source>
        <dbReference type="Proteomes" id="UP001560045"/>
    </source>
</evidence>
<dbReference type="InterPro" id="IPR023485">
    <property type="entry name" value="Ptyr_pPase"/>
</dbReference>
<gene>
    <name evidence="5" type="ORF">ABQ292_25505</name>
</gene>
<dbReference type="PRINTS" id="PR00719">
    <property type="entry name" value="LMWPTPASE"/>
</dbReference>
<evidence type="ECO:0000259" key="4">
    <source>
        <dbReference type="SMART" id="SM00226"/>
    </source>
</evidence>
<keyword evidence="3" id="KW-0904">Protein phosphatase</keyword>
<keyword evidence="6" id="KW-1185">Reference proteome</keyword>
<accession>A0ABV3XMW0</accession>
<proteinExistence type="inferred from homology"/>
<dbReference type="RefSeq" id="WP_369210504.1">
    <property type="nucleotide sequence ID" value="NZ_JBFNXQ010000157.1"/>
</dbReference>
<dbReference type="InterPro" id="IPR050438">
    <property type="entry name" value="LMW_PTPase"/>
</dbReference>
<organism evidence="5 6">
    <name type="scientific">Geodermatophilus maliterrae</name>
    <dbReference type="NCBI Taxonomy" id="3162531"/>
    <lineage>
        <taxon>Bacteria</taxon>
        <taxon>Bacillati</taxon>
        <taxon>Actinomycetota</taxon>
        <taxon>Actinomycetes</taxon>
        <taxon>Geodermatophilales</taxon>
        <taxon>Geodermatophilaceae</taxon>
        <taxon>Geodermatophilus</taxon>
    </lineage>
</organism>
<dbReference type="Proteomes" id="UP001560045">
    <property type="component" value="Unassembled WGS sequence"/>
</dbReference>
<protein>
    <recommendedName>
        <fullName evidence="4">Phosphotyrosine protein phosphatase I domain-containing protein</fullName>
    </recommendedName>
</protein>
<dbReference type="PANTHER" id="PTHR11717:SF31">
    <property type="entry name" value="LOW MOLECULAR WEIGHT PROTEIN-TYROSINE-PHOSPHATASE ETP-RELATED"/>
    <property type="match status" value="1"/>
</dbReference>
<dbReference type="Pfam" id="PF01451">
    <property type="entry name" value="LMWPc"/>
    <property type="match status" value="1"/>
</dbReference>
<name>A0ABV3XMW0_9ACTN</name>
<evidence type="ECO:0000256" key="3">
    <source>
        <dbReference type="ARBA" id="ARBA00022912"/>
    </source>
</evidence>
<reference evidence="5 6" key="1">
    <citation type="submission" date="2024-06" db="EMBL/GenBank/DDBJ databases">
        <title>Draft genome sequence of Geodermatophilus badlandi, a novel member of the Geodermatophilaceae isolated from badland sedimentary rocks in the Red desert, Wyoming, USA.</title>
        <authorList>
            <person name="Ben Tekaya S."/>
            <person name="Nouioui I."/>
            <person name="Flores G.M."/>
            <person name="Shaal M.N."/>
            <person name="Bredoire F."/>
            <person name="Basile F."/>
            <person name="Van Diepen L."/>
            <person name="Ward N.L."/>
        </authorList>
    </citation>
    <scope>NUCLEOTIDE SEQUENCE [LARGE SCALE GENOMIC DNA]</scope>
    <source>
        <strain evidence="5 6">WL48A</strain>
    </source>
</reference>
<dbReference type="SMART" id="SM00226">
    <property type="entry name" value="LMWPc"/>
    <property type="match status" value="1"/>
</dbReference>
<dbReference type="InterPro" id="IPR017867">
    <property type="entry name" value="Tyr_phospatase_low_mol_wt"/>
</dbReference>
<comment type="similarity">
    <text evidence="1">Belongs to the low molecular weight phosphotyrosine protein phosphatase family.</text>
</comment>
<dbReference type="InterPro" id="IPR036196">
    <property type="entry name" value="Ptyr_pPase_sf"/>
</dbReference>
<evidence type="ECO:0000256" key="2">
    <source>
        <dbReference type="ARBA" id="ARBA00022801"/>
    </source>
</evidence>
<feature type="domain" description="Phosphotyrosine protein phosphatase I" evidence="4">
    <location>
        <begin position="13"/>
        <end position="196"/>
    </location>
</feature>